<evidence type="ECO:0000313" key="2">
    <source>
        <dbReference type="EMBL" id="MQY49490.1"/>
    </source>
</evidence>
<protein>
    <submittedName>
        <fullName evidence="2">DUF2087 domain-containing protein</fullName>
    </submittedName>
</protein>
<proteinExistence type="predicted"/>
<organism evidence="2 3">
    <name type="scientific">Endobacterium cereale</name>
    <dbReference type="NCBI Taxonomy" id="2663029"/>
    <lineage>
        <taxon>Bacteria</taxon>
        <taxon>Pseudomonadati</taxon>
        <taxon>Pseudomonadota</taxon>
        <taxon>Alphaproteobacteria</taxon>
        <taxon>Hyphomicrobiales</taxon>
        <taxon>Rhizobiaceae</taxon>
        <taxon>Endobacterium</taxon>
    </lineage>
</organism>
<accession>A0A6A8AIG4</accession>
<sequence>MSRTIIPMEVADLSAFAKSVREKFSALDHKPSHVEVLNLLSKAAGFRNFQHLRDKQQRAEVIQAWNINADPVPQPVADETRVGRTLRLFSGDGLIIRWPTKRAQQELCLWYLWSKIPRDRLFSEREISALLDTLHTFGDAALLRRDMVDLGMMRRNRDGSDYRWMEKVPPPELPLLLRRIAERAAKAA</sequence>
<dbReference type="AlphaFoldDB" id="A0A6A8AIG4"/>
<keyword evidence="3" id="KW-1185">Reference proteome</keyword>
<dbReference type="EMBL" id="WIXI01000050">
    <property type="protein sequence ID" value="MQY49490.1"/>
    <property type="molecule type" value="Genomic_DNA"/>
</dbReference>
<dbReference type="Proteomes" id="UP000435138">
    <property type="component" value="Unassembled WGS sequence"/>
</dbReference>
<evidence type="ECO:0000259" key="1">
    <source>
        <dbReference type="Pfam" id="PF09860"/>
    </source>
</evidence>
<name>A0A6A8AIG4_9HYPH</name>
<dbReference type="InterPro" id="IPR018656">
    <property type="entry name" value="DUF2087"/>
</dbReference>
<gene>
    <name evidence="2" type="ORF">GAO09_25985</name>
</gene>
<feature type="domain" description="DUF2087" evidence="1">
    <location>
        <begin position="95"/>
        <end position="163"/>
    </location>
</feature>
<evidence type="ECO:0000313" key="3">
    <source>
        <dbReference type="Proteomes" id="UP000435138"/>
    </source>
</evidence>
<dbReference type="RefSeq" id="WP_153359254.1">
    <property type="nucleotide sequence ID" value="NZ_JAYKOO010000001.1"/>
</dbReference>
<dbReference type="Pfam" id="PF09860">
    <property type="entry name" value="DUF2087"/>
    <property type="match status" value="1"/>
</dbReference>
<reference evidence="2 3" key="1">
    <citation type="submission" date="2019-11" db="EMBL/GenBank/DDBJ databases">
        <title>Genome analysis of Rhizobacterium cereale a novel genus and species isolated from maize roots in North Spain.</title>
        <authorList>
            <person name="Menendez E."/>
            <person name="Flores-Felix J.D."/>
            <person name="Ramirez-Bahena M.-H."/>
            <person name="Igual J.M."/>
            <person name="Garcia-Fraile P."/>
            <person name="Peix A."/>
            <person name="Velazquez E."/>
        </authorList>
    </citation>
    <scope>NUCLEOTIDE SEQUENCE [LARGE SCALE GENOMIC DNA]</scope>
    <source>
        <strain evidence="2 3">RZME27</strain>
    </source>
</reference>
<comment type="caution">
    <text evidence="2">The sequence shown here is derived from an EMBL/GenBank/DDBJ whole genome shotgun (WGS) entry which is preliminary data.</text>
</comment>